<keyword evidence="16" id="KW-1185">Reference proteome</keyword>
<gene>
    <name evidence="15" type="primary">sglT_7</name>
    <name evidence="15" type="ORF">PDESU_03914</name>
</gene>
<feature type="transmembrane region" description="Helical" evidence="14">
    <location>
        <begin position="385"/>
        <end position="405"/>
    </location>
</feature>
<feature type="transmembrane region" description="Helical" evidence="14">
    <location>
        <begin position="550"/>
        <end position="571"/>
    </location>
</feature>
<dbReference type="GO" id="GO:0005886">
    <property type="term" value="C:plasma membrane"/>
    <property type="evidence" value="ECO:0007669"/>
    <property type="project" value="UniProtKB-SubCell"/>
</dbReference>
<keyword evidence="7 14" id="KW-1133">Transmembrane helix</keyword>
<keyword evidence="6" id="KW-0769">Symport</keyword>
<keyword evidence="3" id="KW-0813">Transport</keyword>
<dbReference type="Pfam" id="PF00474">
    <property type="entry name" value="SSF"/>
    <property type="match status" value="1"/>
</dbReference>
<accession>A0A6C2U728</accession>
<keyword evidence="5 14" id="KW-0812">Transmembrane</keyword>
<evidence type="ECO:0000256" key="12">
    <source>
        <dbReference type="ARBA" id="ARBA00033708"/>
    </source>
</evidence>
<feature type="transmembrane region" description="Helical" evidence="14">
    <location>
        <begin position="160"/>
        <end position="182"/>
    </location>
</feature>
<dbReference type="InterPro" id="IPR038377">
    <property type="entry name" value="Na/Glc_symporter_sf"/>
</dbReference>
<feature type="transmembrane region" description="Helical" evidence="14">
    <location>
        <begin position="87"/>
        <end position="106"/>
    </location>
</feature>
<comment type="catalytic activity">
    <reaction evidence="12">
        <text>L-proline(in) + Na(+)(in) = L-proline(out) + Na(+)(out)</text>
        <dbReference type="Rhea" id="RHEA:28967"/>
        <dbReference type="ChEBI" id="CHEBI:29101"/>
        <dbReference type="ChEBI" id="CHEBI:60039"/>
    </reaction>
</comment>
<proteinExistence type="inferred from homology"/>
<keyword evidence="8" id="KW-0915">Sodium</keyword>
<dbReference type="GO" id="GO:0015293">
    <property type="term" value="F:symporter activity"/>
    <property type="evidence" value="ECO:0007669"/>
    <property type="project" value="UniProtKB-KW"/>
</dbReference>
<keyword evidence="11" id="KW-0739">Sodium transport</keyword>
<dbReference type="InterPro" id="IPR001734">
    <property type="entry name" value="Na/solute_symporter"/>
</dbReference>
<sequence length="605" mass="67103">MRLNLLAPNRGKEDEHMTIYDYIVIGVYLVFMLSLGPIYKSFSKTASDFFRGGGGMLWWVVGSSAFMTTFSAWSFTGGAAKAYETGTYFLILFVCNIVALLFCFFLTAAKFRQMRVVTAVEGIRKRYGPVSEQVYTWLPLVFQTFMGGVMLYTISVFMSGVFGLPMGGIIVVMAVVVIVMTLLGGSWAATAGDFVQMLVVLTITISMALLTLKHEQIGGFGGLMRNVPDYHFEWTALARPWVIVAFAVTLMINQVTMMNSMLTGAARYLFVKDGKDARKAVLISIAGFLLLAPVWMIPAMGSAVIFPDLSGLEQFSQLNNANEAAYVAIAMELLPQGLLGLLVCGIFAASLTSMNSLLNVYSGTFVRNFYIRVINKEASELKQIFVGRVFILIYGLIWMLVALCFKDMKEIKLFDLILKATAMIGLPTAMPLTYGMFFKKTPEWAGWGTMVGGFIMAAIAKFGFTHEWMQGIWGQEAALSKYELADLNLALTTGSIFIVCNIIYFASMLFHKNVKPEYSERVEAFFEELNTPIDRSKDHEPDYESDKRQYSVLGNLCLAYGLLTLLLLAVPNEMRDRLLILACGGFVVLVGVILRAASLKTKRTV</sequence>
<evidence type="ECO:0000256" key="4">
    <source>
        <dbReference type="ARBA" id="ARBA00022475"/>
    </source>
</evidence>
<evidence type="ECO:0000256" key="14">
    <source>
        <dbReference type="SAM" id="Phobius"/>
    </source>
</evidence>
<evidence type="ECO:0000256" key="8">
    <source>
        <dbReference type="ARBA" id="ARBA00023053"/>
    </source>
</evidence>
<evidence type="ECO:0000256" key="5">
    <source>
        <dbReference type="ARBA" id="ARBA00022692"/>
    </source>
</evidence>
<comment type="similarity">
    <text evidence="2 13">Belongs to the sodium:solute symporter (SSF) (TC 2.A.21) family.</text>
</comment>
<evidence type="ECO:0000256" key="10">
    <source>
        <dbReference type="ARBA" id="ARBA00023136"/>
    </source>
</evidence>
<evidence type="ECO:0000256" key="7">
    <source>
        <dbReference type="ARBA" id="ARBA00022989"/>
    </source>
</evidence>
<dbReference type="InterPro" id="IPR050277">
    <property type="entry name" value="Sodium:Solute_Symporter"/>
</dbReference>
<feature type="transmembrane region" description="Helical" evidence="14">
    <location>
        <begin position="485"/>
        <end position="506"/>
    </location>
</feature>
<evidence type="ECO:0000313" key="15">
    <source>
        <dbReference type="EMBL" id="VGO15331.1"/>
    </source>
</evidence>
<evidence type="ECO:0000313" key="16">
    <source>
        <dbReference type="Proteomes" id="UP000366872"/>
    </source>
</evidence>
<feature type="transmembrane region" description="Helical" evidence="14">
    <location>
        <begin position="280"/>
        <end position="306"/>
    </location>
</feature>
<feature type="transmembrane region" description="Helical" evidence="14">
    <location>
        <begin position="578"/>
        <end position="597"/>
    </location>
</feature>
<feature type="transmembrane region" description="Helical" evidence="14">
    <location>
        <begin position="444"/>
        <end position="464"/>
    </location>
</feature>
<organism evidence="15 16">
    <name type="scientific">Pontiella desulfatans</name>
    <dbReference type="NCBI Taxonomy" id="2750659"/>
    <lineage>
        <taxon>Bacteria</taxon>
        <taxon>Pseudomonadati</taxon>
        <taxon>Kiritimatiellota</taxon>
        <taxon>Kiritimatiellia</taxon>
        <taxon>Kiritimatiellales</taxon>
        <taxon>Pontiellaceae</taxon>
        <taxon>Pontiella</taxon>
    </lineage>
</organism>
<feature type="transmembrane region" description="Helical" evidence="14">
    <location>
        <begin position="232"/>
        <end position="252"/>
    </location>
</feature>
<evidence type="ECO:0000256" key="11">
    <source>
        <dbReference type="ARBA" id="ARBA00023201"/>
    </source>
</evidence>
<feature type="transmembrane region" description="Helical" evidence="14">
    <location>
        <begin position="54"/>
        <end position="75"/>
    </location>
</feature>
<comment type="subcellular location">
    <subcellularLocation>
        <location evidence="1">Cell membrane</location>
        <topology evidence="1">Multi-pass membrane protein</topology>
    </subcellularLocation>
</comment>
<keyword evidence="10 14" id="KW-0472">Membrane</keyword>
<feature type="transmembrane region" description="Helical" evidence="14">
    <location>
        <begin position="20"/>
        <end position="42"/>
    </location>
</feature>
<dbReference type="PANTHER" id="PTHR48086">
    <property type="entry name" value="SODIUM/PROLINE SYMPORTER-RELATED"/>
    <property type="match status" value="1"/>
</dbReference>
<keyword evidence="4" id="KW-1003">Cell membrane</keyword>
<evidence type="ECO:0000256" key="9">
    <source>
        <dbReference type="ARBA" id="ARBA00023065"/>
    </source>
</evidence>
<evidence type="ECO:0000256" key="13">
    <source>
        <dbReference type="RuleBase" id="RU362091"/>
    </source>
</evidence>
<evidence type="ECO:0000256" key="1">
    <source>
        <dbReference type="ARBA" id="ARBA00004651"/>
    </source>
</evidence>
<dbReference type="GO" id="GO:0006814">
    <property type="term" value="P:sodium ion transport"/>
    <property type="evidence" value="ECO:0007669"/>
    <property type="project" value="UniProtKB-KW"/>
</dbReference>
<protein>
    <submittedName>
        <fullName evidence="15">Sodium/glucose cotransporter</fullName>
    </submittedName>
</protein>
<dbReference type="Gene3D" id="1.20.1730.10">
    <property type="entry name" value="Sodium/glucose cotransporter"/>
    <property type="match status" value="1"/>
</dbReference>
<dbReference type="Proteomes" id="UP000366872">
    <property type="component" value="Unassembled WGS sequence"/>
</dbReference>
<dbReference type="PANTHER" id="PTHR48086:SF3">
    <property type="entry name" value="SODIUM_PROLINE SYMPORTER"/>
    <property type="match status" value="1"/>
</dbReference>
<evidence type="ECO:0000256" key="6">
    <source>
        <dbReference type="ARBA" id="ARBA00022847"/>
    </source>
</evidence>
<name>A0A6C2U728_PONDE</name>
<evidence type="ECO:0000256" key="2">
    <source>
        <dbReference type="ARBA" id="ARBA00006434"/>
    </source>
</evidence>
<feature type="transmembrane region" description="Helical" evidence="14">
    <location>
        <begin position="134"/>
        <end position="154"/>
    </location>
</feature>
<dbReference type="AlphaFoldDB" id="A0A6C2U728"/>
<keyword evidence="9" id="KW-0406">Ion transport</keyword>
<feature type="transmembrane region" description="Helical" evidence="14">
    <location>
        <begin position="417"/>
        <end position="438"/>
    </location>
</feature>
<dbReference type="PROSITE" id="PS50283">
    <property type="entry name" value="NA_SOLUT_SYMP_3"/>
    <property type="match status" value="1"/>
</dbReference>
<feature type="transmembrane region" description="Helical" evidence="14">
    <location>
        <begin position="194"/>
        <end position="212"/>
    </location>
</feature>
<reference evidence="15 16" key="1">
    <citation type="submission" date="2019-04" db="EMBL/GenBank/DDBJ databases">
        <authorList>
            <person name="Van Vliet M D."/>
        </authorList>
    </citation>
    <scope>NUCLEOTIDE SEQUENCE [LARGE SCALE GENOMIC DNA]</scope>
    <source>
        <strain evidence="15 16">F1</strain>
    </source>
</reference>
<evidence type="ECO:0000256" key="3">
    <source>
        <dbReference type="ARBA" id="ARBA00022448"/>
    </source>
</evidence>
<dbReference type="EMBL" id="CAAHFG010000002">
    <property type="protein sequence ID" value="VGO15331.1"/>
    <property type="molecule type" value="Genomic_DNA"/>
</dbReference>